<proteinExistence type="inferred from homology"/>
<evidence type="ECO:0000313" key="3">
    <source>
        <dbReference type="Proteomes" id="UP000320948"/>
    </source>
</evidence>
<dbReference type="Proteomes" id="UP000320948">
    <property type="component" value="Unassembled WGS sequence"/>
</dbReference>
<reference evidence="2 3" key="1">
    <citation type="journal article" date="2017" name="Nat. Commun.">
        <title>In situ click chemistry generation of cyclooxygenase-2 inhibitors.</title>
        <authorList>
            <person name="Bhardwaj A."/>
            <person name="Kaur J."/>
            <person name="Wuest M."/>
            <person name="Wuest F."/>
        </authorList>
    </citation>
    <scope>NUCLEOTIDE SEQUENCE [LARGE SCALE GENOMIC DNA]</scope>
    <source>
        <strain evidence="2">S2_018_000_R2_106</strain>
    </source>
</reference>
<dbReference type="InterPro" id="IPR002634">
    <property type="entry name" value="BolA"/>
</dbReference>
<dbReference type="EMBL" id="VAFM01000001">
    <property type="protein sequence ID" value="TKW61822.1"/>
    <property type="molecule type" value="Genomic_DNA"/>
</dbReference>
<evidence type="ECO:0000313" key="2">
    <source>
        <dbReference type="EMBL" id="TKW61822.1"/>
    </source>
</evidence>
<dbReference type="Pfam" id="PF01722">
    <property type="entry name" value="BolA"/>
    <property type="match status" value="1"/>
</dbReference>
<dbReference type="SUPFAM" id="SSF82657">
    <property type="entry name" value="BolA-like"/>
    <property type="match status" value="1"/>
</dbReference>
<protein>
    <submittedName>
        <fullName evidence="2">BolA family transcriptional regulator</fullName>
    </submittedName>
</protein>
<evidence type="ECO:0000256" key="1">
    <source>
        <dbReference type="RuleBase" id="RU003860"/>
    </source>
</evidence>
<sequence>MSHSSKPQPLTREALQALLAPALPGARFDMRDDTHKHLEHNIEVDHHGAHFFVKIVWQGFKTMPRLARHRLIFGLLEQQWNAKQIHSLSLRLMTEEEATKTLRE</sequence>
<dbReference type="PIRSF" id="PIRSF003113">
    <property type="entry name" value="BolA"/>
    <property type="match status" value="1"/>
</dbReference>
<dbReference type="Gene3D" id="3.10.20.90">
    <property type="entry name" value="Phosphatidylinositol 3-kinase Catalytic Subunit, Chain A, domain 1"/>
    <property type="match status" value="1"/>
</dbReference>
<comment type="similarity">
    <text evidence="1">Belongs to the BolA/IbaG family.</text>
</comment>
<dbReference type="AlphaFoldDB" id="A0A6N4RCU4"/>
<accession>A0A6N4RCU4</accession>
<name>A0A6N4RCU4_BLAVI</name>
<gene>
    <name evidence="2" type="ORF">DI628_04170</name>
</gene>
<organism evidence="2 3">
    <name type="scientific">Blastochloris viridis</name>
    <name type="common">Rhodopseudomonas viridis</name>
    <dbReference type="NCBI Taxonomy" id="1079"/>
    <lineage>
        <taxon>Bacteria</taxon>
        <taxon>Pseudomonadati</taxon>
        <taxon>Pseudomonadota</taxon>
        <taxon>Alphaproteobacteria</taxon>
        <taxon>Hyphomicrobiales</taxon>
        <taxon>Blastochloridaceae</taxon>
        <taxon>Blastochloris</taxon>
    </lineage>
</organism>
<dbReference type="InterPro" id="IPR036065">
    <property type="entry name" value="BolA-like_sf"/>
</dbReference>
<comment type="caution">
    <text evidence="2">The sequence shown here is derived from an EMBL/GenBank/DDBJ whole genome shotgun (WGS) entry which is preliminary data.</text>
</comment>